<evidence type="ECO:0000313" key="1">
    <source>
        <dbReference type="EMBL" id="JAH77959.1"/>
    </source>
</evidence>
<reference evidence="1" key="2">
    <citation type="journal article" date="2015" name="Fish Shellfish Immunol.">
        <title>Early steps in the European eel (Anguilla anguilla)-Vibrio vulnificus interaction in the gills: Role of the RtxA13 toxin.</title>
        <authorList>
            <person name="Callol A."/>
            <person name="Pajuelo D."/>
            <person name="Ebbesson L."/>
            <person name="Teles M."/>
            <person name="MacKenzie S."/>
            <person name="Amaro C."/>
        </authorList>
    </citation>
    <scope>NUCLEOTIDE SEQUENCE</scope>
</reference>
<protein>
    <submittedName>
        <fullName evidence="1">Uncharacterized protein</fullName>
    </submittedName>
</protein>
<proteinExistence type="predicted"/>
<dbReference type="EMBL" id="GBXM01030618">
    <property type="protein sequence ID" value="JAH77959.1"/>
    <property type="molecule type" value="Transcribed_RNA"/>
</dbReference>
<organism evidence="1">
    <name type="scientific">Anguilla anguilla</name>
    <name type="common">European freshwater eel</name>
    <name type="synonym">Muraena anguilla</name>
    <dbReference type="NCBI Taxonomy" id="7936"/>
    <lineage>
        <taxon>Eukaryota</taxon>
        <taxon>Metazoa</taxon>
        <taxon>Chordata</taxon>
        <taxon>Craniata</taxon>
        <taxon>Vertebrata</taxon>
        <taxon>Euteleostomi</taxon>
        <taxon>Actinopterygii</taxon>
        <taxon>Neopterygii</taxon>
        <taxon>Teleostei</taxon>
        <taxon>Anguilliformes</taxon>
        <taxon>Anguillidae</taxon>
        <taxon>Anguilla</taxon>
    </lineage>
</organism>
<name>A0A0E9VIJ6_ANGAN</name>
<reference evidence="1" key="1">
    <citation type="submission" date="2014-11" db="EMBL/GenBank/DDBJ databases">
        <authorList>
            <person name="Amaro Gonzalez C."/>
        </authorList>
    </citation>
    <scope>NUCLEOTIDE SEQUENCE</scope>
</reference>
<dbReference type="AlphaFoldDB" id="A0A0E9VIJ6"/>
<sequence length="39" mass="4194">MTAVQPATHQAANNPTPFFKTLLSPLLSLQNSTLIAPMK</sequence>
<accession>A0A0E9VIJ6</accession>